<sequence length="158" mass="17777">MNVFQYCLEGYSPNGWRHSDNMEVAQSLGVLLEGYTWLDGLFDELGIILWGSTGEPINFFYCFYEMKLRLFAFAKYSQREGGRQNVNLLTAPTNHRVVADAGINHSFGDSSSETNSISCKTNEAMDIDSFISGARMRRKTTMGVVRISSTSEEEESRA</sequence>
<proteinExistence type="predicted"/>
<name>A0A2P5WXW8_GOSBA</name>
<dbReference type="AlphaFoldDB" id="A0A2P5WXW8"/>
<accession>A0A2P5WXW8</accession>
<organism evidence="1 2">
    <name type="scientific">Gossypium barbadense</name>
    <name type="common">Sea Island cotton</name>
    <name type="synonym">Hibiscus barbadensis</name>
    <dbReference type="NCBI Taxonomy" id="3634"/>
    <lineage>
        <taxon>Eukaryota</taxon>
        <taxon>Viridiplantae</taxon>
        <taxon>Streptophyta</taxon>
        <taxon>Embryophyta</taxon>
        <taxon>Tracheophyta</taxon>
        <taxon>Spermatophyta</taxon>
        <taxon>Magnoliopsida</taxon>
        <taxon>eudicotyledons</taxon>
        <taxon>Gunneridae</taxon>
        <taxon>Pentapetalae</taxon>
        <taxon>rosids</taxon>
        <taxon>malvids</taxon>
        <taxon>Malvales</taxon>
        <taxon>Malvaceae</taxon>
        <taxon>Malvoideae</taxon>
        <taxon>Gossypium</taxon>
    </lineage>
</organism>
<evidence type="ECO:0000313" key="2">
    <source>
        <dbReference type="Proteomes" id="UP000239757"/>
    </source>
</evidence>
<dbReference type="Proteomes" id="UP000239757">
    <property type="component" value="Unassembled WGS sequence"/>
</dbReference>
<reference evidence="1 2" key="1">
    <citation type="submission" date="2015-01" db="EMBL/GenBank/DDBJ databases">
        <title>Genome of allotetraploid Gossypium barbadense reveals genomic plasticity and fiber elongation in cotton evolution.</title>
        <authorList>
            <person name="Chen X."/>
            <person name="Liu X."/>
            <person name="Zhao B."/>
            <person name="Zheng H."/>
            <person name="Hu Y."/>
            <person name="Lu G."/>
            <person name="Yang C."/>
            <person name="Chen J."/>
            <person name="Shan C."/>
            <person name="Zhang L."/>
            <person name="Zhou Y."/>
            <person name="Wang L."/>
            <person name="Guo W."/>
            <person name="Bai Y."/>
            <person name="Ruan J."/>
            <person name="Shangguan X."/>
            <person name="Mao Y."/>
            <person name="Jiang J."/>
            <person name="Zhu Y."/>
            <person name="Lei J."/>
            <person name="Kang H."/>
            <person name="Chen S."/>
            <person name="He X."/>
            <person name="Wang R."/>
            <person name="Wang Y."/>
            <person name="Chen J."/>
            <person name="Wang L."/>
            <person name="Yu S."/>
            <person name="Wang B."/>
            <person name="Wei J."/>
            <person name="Song S."/>
            <person name="Lu X."/>
            <person name="Gao Z."/>
            <person name="Gu W."/>
            <person name="Deng X."/>
            <person name="Ma D."/>
            <person name="Wang S."/>
            <person name="Liang W."/>
            <person name="Fang L."/>
            <person name="Cai C."/>
            <person name="Zhu X."/>
            <person name="Zhou B."/>
            <person name="Zhang Y."/>
            <person name="Chen Z."/>
            <person name="Xu S."/>
            <person name="Zhu R."/>
            <person name="Wang S."/>
            <person name="Zhang T."/>
            <person name="Zhao G."/>
        </authorList>
    </citation>
    <scope>NUCLEOTIDE SEQUENCE [LARGE SCALE GENOMIC DNA]</scope>
    <source>
        <strain evidence="2">cv. Xinhai21</strain>
        <tissue evidence="1">Leaf</tissue>
    </source>
</reference>
<evidence type="ECO:0000313" key="1">
    <source>
        <dbReference type="EMBL" id="PPR95940.1"/>
    </source>
</evidence>
<gene>
    <name evidence="1" type="ORF">GOBAR_AA24728</name>
</gene>
<dbReference type="EMBL" id="KZ666154">
    <property type="protein sequence ID" value="PPR95940.1"/>
    <property type="molecule type" value="Genomic_DNA"/>
</dbReference>
<protein>
    <submittedName>
        <fullName evidence="1">Uncharacterized protein</fullName>
    </submittedName>
</protein>